<evidence type="ECO:0000256" key="2">
    <source>
        <dbReference type="ARBA" id="ARBA00022801"/>
    </source>
</evidence>
<keyword evidence="6" id="KW-0472">Membrane</keyword>
<keyword evidence="3" id="KW-0720">Serine protease</keyword>
<dbReference type="Gene3D" id="3.40.50.200">
    <property type="entry name" value="Peptidase S8/S53 domain"/>
    <property type="match status" value="1"/>
</dbReference>
<accession>A2FFZ9</accession>
<comment type="similarity">
    <text evidence="4">Belongs to the peptidase S8 family.</text>
</comment>
<reference evidence="8" key="1">
    <citation type="submission" date="2006-10" db="EMBL/GenBank/DDBJ databases">
        <authorList>
            <person name="Amadeo P."/>
            <person name="Zhao Q."/>
            <person name="Wortman J."/>
            <person name="Fraser-Liggett C."/>
            <person name="Carlton J."/>
        </authorList>
    </citation>
    <scope>NUCLEOTIDE SEQUENCE</scope>
    <source>
        <strain evidence="8">G3</strain>
    </source>
</reference>
<dbReference type="GO" id="GO:0016020">
    <property type="term" value="C:membrane"/>
    <property type="evidence" value="ECO:0000318"/>
    <property type="project" value="GO_Central"/>
</dbReference>
<dbReference type="FunFam" id="3.40.50.200:FF:000038">
    <property type="entry name" value="Clan SB, family S8, subtilisin-like serine peptidase"/>
    <property type="match status" value="1"/>
</dbReference>
<dbReference type="VEuPathDB" id="TrichDB:TVAG_270490"/>
<comment type="caution">
    <text evidence="4">Lacks conserved residue(s) required for the propagation of feature annotation.</text>
</comment>
<evidence type="ECO:0000313" key="8">
    <source>
        <dbReference type="EMBL" id="EAX96161.1"/>
    </source>
</evidence>
<feature type="transmembrane region" description="Helical" evidence="6">
    <location>
        <begin position="753"/>
        <end position="776"/>
    </location>
</feature>
<organism evidence="8 9">
    <name type="scientific">Trichomonas vaginalis (strain ATCC PRA-98 / G3)</name>
    <dbReference type="NCBI Taxonomy" id="412133"/>
    <lineage>
        <taxon>Eukaryota</taxon>
        <taxon>Metamonada</taxon>
        <taxon>Parabasalia</taxon>
        <taxon>Trichomonadida</taxon>
        <taxon>Trichomonadidae</taxon>
        <taxon>Trichomonas</taxon>
    </lineage>
</organism>
<dbReference type="SMR" id="A2FFZ9"/>
<dbReference type="KEGG" id="tva:4753925"/>
<dbReference type="RefSeq" id="XP_001309091.1">
    <property type="nucleotide sequence ID" value="XM_001309090.1"/>
</dbReference>
<dbReference type="InParanoid" id="A2FFZ9"/>
<feature type="region of interest" description="Disordered" evidence="5">
    <location>
        <begin position="791"/>
        <end position="811"/>
    </location>
</feature>
<dbReference type="PANTHER" id="PTHR42884:SF14">
    <property type="entry name" value="NEUROENDOCRINE CONVERTASE 1"/>
    <property type="match status" value="1"/>
</dbReference>
<keyword evidence="6" id="KW-1133">Transmembrane helix</keyword>
<keyword evidence="2" id="KW-0378">Hydrolase</keyword>
<dbReference type="STRING" id="5722.A2FFZ9"/>
<dbReference type="AlphaFoldDB" id="A2FFZ9"/>
<dbReference type="InterPro" id="IPR036852">
    <property type="entry name" value="Peptidase_S8/S53_dom_sf"/>
</dbReference>
<evidence type="ECO:0000256" key="5">
    <source>
        <dbReference type="SAM" id="MobiDB-lite"/>
    </source>
</evidence>
<dbReference type="eggNOG" id="KOG3525">
    <property type="taxonomic scope" value="Eukaryota"/>
</dbReference>
<keyword evidence="6" id="KW-0812">Transmembrane</keyword>
<evidence type="ECO:0000256" key="3">
    <source>
        <dbReference type="ARBA" id="ARBA00022825"/>
    </source>
</evidence>
<evidence type="ECO:0000256" key="1">
    <source>
        <dbReference type="ARBA" id="ARBA00022670"/>
    </source>
</evidence>
<dbReference type="PROSITE" id="PS51892">
    <property type="entry name" value="SUBTILASE"/>
    <property type="match status" value="1"/>
</dbReference>
<dbReference type="Proteomes" id="UP000001542">
    <property type="component" value="Unassembled WGS sequence"/>
</dbReference>
<dbReference type="PANTHER" id="PTHR42884">
    <property type="entry name" value="PROPROTEIN CONVERTASE SUBTILISIN/KEXIN-RELATED"/>
    <property type="match status" value="1"/>
</dbReference>
<evidence type="ECO:0000256" key="6">
    <source>
        <dbReference type="SAM" id="Phobius"/>
    </source>
</evidence>
<dbReference type="OrthoDB" id="206201at2759"/>
<feature type="domain" description="Peptidase S8/S53" evidence="7">
    <location>
        <begin position="57"/>
        <end position="350"/>
    </location>
</feature>
<dbReference type="GO" id="GO:0004252">
    <property type="term" value="F:serine-type endopeptidase activity"/>
    <property type="evidence" value="ECO:0000318"/>
    <property type="project" value="GO_Central"/>
</dbReference>
<dbReference type="SUPFAM" id="SSF49785">
    <property type="entry name" value="Galactose-binding domain-like"/>
    <property type="match status" value="1"/>
</dbReference>
<sequence>MLFCLIPRICGYEYTPQDPLFNKQYIIQDNDYSFATKGYDQIKIREVWDKNVFGENVTYSIIGKGCYLAHKEFEGRNLQQYNYNVDLDNTNVEAYDQDPNKELSSGYLAIAIASHNDVAISGIAPKAKFYCVKQTYQEDYNRIARGIEYAIDNSAVSLIYVPHTCSDFHDTQFSMCSPKPNNENLTKAFEKEGKNTIFIAPVGDDAISGGDANFYPDVRDPHVISVADTTIEGARSYWSNRGTCIVVNAPAGGQFYTQGINNSLPKPVTIKTDSVSGEYSDPMSVAGLSPVGVGAAVVSGVVTLMKQANPALTYREVQNILATTSDINDPNHESWTKNGAGIYYSDVFGFGRINAEKAVEKAKTFENLPIQKSGKVTFSDFGLYTTRGGYRSSESKYTGEEINSIEYAVLQFDYPNIGNLRLDVVSPSNTTAHVVLPSNSENSQGTNTYVIRNFFGEKTAKDDKWTIIVSRDAYGNQSTVTGISLTIYGHEKSQKVENQKILSDPFDTKYENKAQINLDKSLSCGVQYEFSISSEKNTSFNVYLQDLNNRMFQIANDVYNYPQQSKIEIPCYIGLNKATMKVESKFDKVQGTSDITINEQYERKADSYIVRPTPYEPFLINDLNEVQMPVDFTMHVKHLTSDPNGQTAIVGVWDLDKKVNVYTTPILLKDFHSIEFTLDQDIPHAVLYVAPQFKENSDGCSTLIQPIVISRNVTSVKAFNVPLAAECITPPGVISEVELLKPRDIIENLIGKWSYIGLFIAAVVACVIGFTVYKVIDCVKARRRRANLEEDDRTEELMSQTNQSHEGELAL</sequence>
<dbReference type="Gene3D" id="2.60.120.260">
    <property type="entry name" value="Galactose-binding domain-like"/>
    <property type="match status" value="1"/>
</dbReference>
<dbReference type="SUPFAM" id="SSF52743">
    <property type="entry name" value="Subtilisin-like"/>
    <property type="match status" value="1"/>
</dbReference>
<proteinExistence type="inferred from homology"/>
<keyword evidence="1" id="KW-0645">Protease</keyword>
<dbReference type="InterPro" id="IPR008979">
    <property type="entry name" value="Galactose-bd-like_sf"/>
</dbReference>
<name>A2FFZ9_TRIV3</name>
<dbReference type="Pfam" id="PF00082">
    <property type="entry name" value="Peptidase_S8"/>
    <property type="match status" value="1"/>
</dbReference>
<evidence type="ECO:0000256" key="4">
    <source>
        <dbReference type="PROSITE-ProRule" id="PRU01240"/>
    </source>
</evidence>
<dbReference type="InterPro" id="IPR000209">
    <property type="entry name" value="Peptidase_S8/S53_dom"/>
</dbReference>
<evidence type="ECO:0000313" key="9">
    <source>
        <dbReference type="Proteomes" id="UP000001542"/>
    </source>
</evidence>
<protein>
    <submittedName>
        <fullName evidence="8">Clan SB, family S8, subtilisin-like serine peptidase</fullName>
    </submittedName>
</protein>
<evidence type="ECO:0000259" key="7">
    <source>
        <dbReference type="Pfam" id="PF00082"/>
    </source>
</evidence>
<gene>
    <name evidence="8" type="ORF">TVAG_270490</name>
</gene>
<dbReference type="GO" id="GO:0016485">
    <property type="term" value="P:protein processing"/>
    <property type="evidence" value="ECO:0000318"/>
    <property type="project" value="GO_Central"/>
</dbReference>
<keyword evidence="9" id="KW-1185">Reference proteome</keyword>
<dbReference type="VEuPathDB" id="TrichDB:TVAGG3_0781690"/>
<reference evidence="8" key="2">
    <citation type="journal article" date="2007" name="Science">
        <title>Draft genome sequence of the sexually transmitted pathogen Trichomonas vaginalis.</title>
        <authorList>
            <person name="Carlton J.M."/>
            <person name="Hirt R.P."/>
            <person name="Silva J.C."/>
            <person name="Delcher A.L."/>
            <person name="Schatz M."/>
            <person name="Zhao Q."/>
            <person name="Wortman J.R."/>
            <person name="Bidwell S.L."/>
            <person name="Alsmark U.C.M."/>
            <person name="Besteiro S."/>
            <person name="Sicheritz-Ponten T."/>
            <person name="Noel C.J."/>
            <person name="Dacks J.B."/>
            <person name="Foster P.G."/>
            <person name="Simillion C."/>
            <person name="Van de Peer Y."/>
            <person name="Miranda-Saavedra D."/>
            <person name="Barton G.J."/>
            <person name="Westrop G.D."/>
            <person name="Mueller S."/>
            <person name="Dessi D."/>
            <person name="Fiori P.L."/>
            <person name="Ren Q."/>
            <person name="Paulsen I."/>
            <person name="Zhang H."/>
            <person name="Bastida-Corcuera F.D."/>
            <person name="Simoes-Barbosa A."/>
            <person name="Brown M.T."/>
            <person name="Hayes R.D."/>
            <person name="Mukherjee M."/>
            <person name="Okumura C.Y."/>
            <person name="Schneider R."/>
            <person name="Smith A.J."/>
            <person name="Vanacova S."/>
            <person name="Villalvazo M."/>
            <person name="Haas B.J."/>
            <person name="Pertea M."/>
            <person name="Feldblyum T.V."/>
            <person name="Utterback T.R."/>
            <person name="Shu C.L."/>
            <person name="Osoegawa K."/>
            <person name="de Jong P.J."/>
            <person name="Hrdy I."/>
            <person name="Horvathova L."/>
            <person name="Zubacova Z."/>
            <person name="Dolezal P."/>
            <person name="Malik S.B."/>
            <person name="Logsdon J.M. Jr."/>
            <person name="Henze K."/>
            <person name="Gupta A."/>
            <person name="Wang C.C."/>
            <person name="Dunne R.L."/>
            <person name="Upcroft J.A."/>
            <person name="Upcroft P."/>
            <person name="White O."/>
            <person name="Salzberg S.L."/>
            <person name="Tang P."/>
            <person name="Chiu C.-H."/>
            <person name="Lee Y.-S."/>
            <person name="Embley T.M."/>
            <person name="Coombs G.H."/>
            <person name="Mottram J.C."/>
            <person name="Tachezy J."/>
            <person name="Fraser-Liggett C.M."/>
            <person name="Johnson P.J."/>
        </authorList>
    </citation>
    <scope>NUCLEOTIDE SEQUENCE [LARGE SCALE GENOMIC DNA]</scope>
    <source>
        <strain evidence="8">G3</strain>
    </source>
</reference>
<dbReference type="EMBL" id="DS113771">
    <property type="protein sequence ID" value="EAX96161.1"/>
    <property type="molecule type" value="Genomic_DNA"/>
</dbReference>